<dbReference type="SUPFAM" id="SSF47384">
    <property type="entry name" value="Homodimeric domain of signal transducing histidine kinase"/>
    <property type="match status" value="1"/>
</dbReference>
<dbReference type="InterPro" id="IPR000014">
    <property type="entry name" value="PAS"/>
</dbReference>
<dbReference type="PANTHER" id="PTHR43065">
    <property type="entry name" value="SENSOR HISTIDINE KINASE"/>
    <property type="match status" value="1"/>
</dbReference>
<evidence type="ECO:0000256" key="4">
    <source>
        <dbReference type="PROSITE-ProRule" id="PRU00169"/>
    </source>
</evidence>
<dbReference type="SUPFAM" id="SSF52172">
    <property type="entry name" value="CheY-like"/>
    <property type="match status" value="1"/>
</dbReference>
<dbReference type="GO" id="GO:0000155">
    <property type="term" value="F:phosphorelay sensor kinase activity"/>
    <property type="evidence" value="ECO:0007669"/>
    <property type="project" value="InterPro"/>
</dbReference>
<dbReference type="SMART" id="SM00387">
    <property type="entry name" value="HATPase_c"/>
    <property type="match status" value="1"/>
</dbReference>
<dbReference type="EMBL" id="VOSL01000145">
    <property type="protein sequence ID" value="TXD31779.1"/>
    <property type="molecule type" value="Genomic_DNA"/>
</dbReference>
<dbReference type="PROSITE" id="PS50112">
    <property type="entry name" value="PAS"/>
    <property type="match status" value="1"/>
</dbReference>
<evidence type="ECO:0000259" key="6">
    <source>
        <dbReference type="PROSITE" id="PS50110"/>
    </source>
</evidence>
<dbReference type="Pfam" id="PF02518">
    <property type="entry name" value="HATPase_c"/>
    <property type="match status" value="1"/>
</dbReference>
<reference evidence="9 10" key="1">
    <citation type="submission" date="2019-08" db="EMBL/GenBank/DDBJ databases">
        <title>Bradymonadales sp. TMQ2.</title>
        <authorList>
            <person name="Liang Q."/>
        </authorList>
    </citation>
    <scope>NUCLEOTIDE SEQUENCE [LARGE SCALE GENOMIC DNA]</scope>
    <source>
        <strain evidence="9 10">TMQ2</strain>
    </source>
</reference>
<feature type="domain" description="PAS" evidence="7">
    <location>
        <begin position="239"/>
        <end position="282"/>
    </location>
</feature>
<sequence length="735" mass="82781">MLKRSLFVATLVLTLVTLTTNYLTMQALTQISEAREMETDSFRELHVISDHLTRYILTGNPNDADAIEGHFETLAPLRELNVMLSAEEVNWGRVRDHLHTHRDAPLLDSSSPLQLRLSRTIPRLREMMELWDEMAPHVDALEAIFEQSKQRWHSESHLSRPERHALTMKARAHLDALFVLQDQLRVHFNDLSADARALFLFTNFVVYLGLTLGVVHRLLAYIRRRDAETSQVKAALHDNRAIYNALIENSDEVVCVLQPDNLRVHQANPAFCALLGYRPEELDALTLEHFDTSEYPNAAVLLSDFDAGPNTLREHLWRTRSGELKAVELSASQIQRDGQLQWIVLIGRDLTEQRQLQAHLTQVDRMAAVGLLASGVGHEINNPLAYVAANLDFVREHLASSSNPVHAPAIEALTEARQGADRVREIVGDLKHYATWEKISRDDTADAEQVLETSLRIAGNQLRHRARVQRNYCGQALVSGSESRLGQVFLNLLVNAAQAIPEGRALDNLITLTTELHERWVLVRIADTGKGLNQEDLQQIFTPFFTTKAPDEGSGLGLSICQHIVSGMGGRIEVESSPGQGATFTVWLPRQRAEDSLEFTTDPADLLDIDPHHRPLLIIVEDQAPVARALRRMLDDTFDVLHFERAADALTYLTAHPGGEVILCDLMMPQMTGVEFARELAAHHPDQLSRLIFMTGGSPGQSERHFMERREIPCLDKPFEPEALRRILARRRNAT</sequence>
<feature type="modified residue" description="4-aspartylphosphate" evidence="4">
    <location>
        <position position="665"/>
    </location>
</feature>
<dbReference type="CDD" id="cd00130">
    <property type="entry name" value="PAS"/>
    <property type="match status" value="1"/>
</dbReference>
<dbReference type="Gene3D" id="1.10.287.130">
    <property type="match status" value="1"/>
</dbReference>
<organism evidence="9 10">
    <name type="scientific">Lujinxingia vulgaris</name>
    <dbReference type="NCBI Taxonomy" id="2600176"/>
    <lineage>
        <taxon>Bacteria</taxon>
        <taxon>Deltaproteobacteria</taxon>
        <taxon>Bradymonadales</taxon>
        <taxon>Lujinxingiaceae</taxon>
        <taxon>Lujinxingia</taxon>
    </lineage>
</organism>
<accession>A0A5C6X626</accession>
<dbReference type="InterPro" id="IPR000700">
    <property type="entry name" value="PAS-assoc_C"/>
</dbReference>
<dbReference type="RefSeq" id="WP_146977259.1">
    <property type="nucleotide sequence ID" value="NZ_VOSL01000145.1"/>
</dbReference>
<evidence type="ECO:0000259" key="5">
    <source>
        <dbReference type="PROSITE" id="PS50109"/>
    </source>
</evidence>
<evidence type="ECO:0000256" key="2">
    <source>
        <dbReference type="ARBA" id="ARBA00012438"/>
    </source>
</evidence>
<dbReference type="PRINTS" id="PR00344">
    <property type="entry name" value="BCTRLSENSOR"/>
</dbReference>
<dbReference type="Pfam" id="PF00072">
    <property type="entry name" value="Response_reg"/>
    <property type="match status" value="1"/>
</dbReference>
<dbReference type="PANTHER" id="PTHR43065:SF50">
    <property type="entry name" value="HISTIDINE KINASE"/>
    <property type="match status" value="1"/>
</dbReference>
<dbReference type="OrthoDB" id="9805967at2"/>
<dbReference type="SUPFAM" id="SSF55874">
    <property type="entry name" value="ATPase domain of HSP90 chaperone/DNA topoisomerase II/histidine kinase"/>
    <property type="match status" value="1"/>
</dbReference>
<dbReference type="SMART" id="SM00388">
    <property type="entry name" value="HisKA"/>
    <property type="match status" value="1"/>
</dbReference>
<dbReference type="InterPro" id="IPR001789">
    <property type="entry name" value="Sig_transdc_resp-reg_receiver"/>
</dbReference>
<dbReference type="PROSITE" id="PS50113">
    <property type="entry name" value="PAC"/>
    <property type="match status" value="1"/>
</dbReference>
<evidence type="ECO:0000256" key="1">
    <source>
        <dbReference type="ARBA" id="ARBA00000085"/>
    </source>
</evidence>
<dbReference type="AlphaFoldDB" id="A0A5C6X626"/>
<dbReference type="NCBIfam" id="TIGR00229">
    <property type="entry name" value="sensory_box"/>
    <property type="match status" value="1"/>
</dbReference>
<evidence type="ECO:0000313" key="10">
    <source>
        <dbReference type="Proteomes" id="UP000321046"/>
    </source>
</evidence>
<dbReference type="InterPro" id="IPR003594">
    <property type="entry name" value="HATPase_dom"/>
</dbReference>
<protein>
    <recommendedName>
        <fullName evidence="2">histidine kinase</fullName>
        <ecNumber evidence="2">2.7.13.3</ecNumber>
    </recommendedName>
</protein>
<dbReference type="SMART" id="SM00448">
    <property type="entry name" value="REC"/>
    <property type="match status" value="1"/>
</dbReference>
<dbReference type="InterPro" id="IPR035965">
    <property type="entry name" value="PAS-like_dom_sf"/>
</dbReference>
<keyword evidence="3 4" id="KW-0597">Phosphoprotein</keyword>
<dbReference type="PROSITE" id="PS50110">
    <property type="entry name" value="RESPONSE_REGULATORY"/>
    <property type="match status" value="1"/>
</dbReference>
<dbReference type="InterPro" id="IPR036890">
    <property type="entry name" value="HATPase_C_sf"/>
</dbReference>
<dbReference type="CDD" id="cd00082">
    <property type="entry name" value="HisKA"/>
    <property type="match status" value="1"/>
</dbReference>
<feature type="domain" description="PAC" evidence="8">
    <location>
        <begin position="310"/>
        <end position="362"/>
    </location>
</feature>
<feature type="domain" description="Histidine kinase" evidence="5">
    <location>
        <begin position="375"/>
        <end position="592"/>
    </location>
</feature>
<dbReference type="Gene3D" id="3.40.50.2300">
    <property type="match status" value="1"/>
</dbReference>
<comment type="catalytic activity">
    <reaction evidence="1">
        <text>ATP + protein L-histidine = ADP + protein N-phospho-L-histidine.</text>
        <dbReference type="EC" id="2.7.13.3"/>
    </reaction>
</comment>
<feature type="domain" description="Response regulatory" evidence="6">
    <location>
        <begin position="616"/>
        <end position="732"/>
    </location>
</feature>
<comment type="caution">
    <text evidence="9">The sequence shown here is derived from an EMBL/GenBank/DDBJ whole genome shotgun (WGS) entry which is preliminary data.</text>
</comment>
<dbReference type="PROSITE" id="PS50109">
    <property type="entry name" value="HIS_KIN"/>
    <property type="match status" value="1"/>
</dbReference>
<dbReference type="InterPro" id="IPR005467">
    <property type="entry name" value="His_kinase_dom"/>
</dbReference>
<name>A0A5C6X626_9DELT</name>
<dbReference type="InterPro" id="IPR011006">
    <property type="entry name" value="CheY-like_superfamily"/>
</dbReference>
<dbReference type="SMART" id="SM00091">
    <property type="entry name" value="PAS"/>
    <property type="match status" value="1"/>
</dbReference>
<evidence type="ECO:0000256" key="3">
    <source>
        <dbReference type="ARBA" id="ARBA00022553"/>
    </source>
</evidence>
<dbReference type="SUPFAM" id="SSF55785">
    <property type="entry name" value="PYP-like sensor domain (PAS domain)"/>
    <property type="match status" value="1"/>
</dbReference>
<gene>
    <name evidence="9" type="ORF">FRC96_20105</name>
</gene>
<dbReference type="InterPro" id="IPR036097">
    <property type="entry name" value="HisK_dim/P_sf"/>
</dbReference>
<dbReference type="Pfam" id="PF08448">
    <property type="entry name" value="PAS_4"/>
    <property type="match status" value="1"/>
</dbReference>
<dbReference type="EC" id="2.7.13.3" evidence="2"/>
<evidence type="ECO:0000313" key="9">
    <source>
        <dbReference type="EMBL" id="TXD31779.1"/>
    </source>
</evidence>
<dbReference type="InterPro" id="IPR003661">
    <property type="entry name" value="HisK_dim/P_dom"/>
</dbReference>
<dbReference type="Gene3D" id="3.30.450.20">
    <property type="entry name" value="PAS domain"/>
    <property type="match status" value="1"/>
</dbReference>
<dbReference type="CDD" id="cd00156">
    <property type="entry name" value="REC"/>
    <property type="match status" value="1"/>
</dbReference>
<evidence type="ECO:0000259" key="8">
    <source>
        <dbReference type="PROSITE" id="PS50113"/>
    </source>
</evidence>
<proteinExistence type="predicted"/>
<dbReference type="Proteomes" id="UP000321046">
    <property type="component" value="Unassembled WGS sequence"/>
</dbReference>
<dbReference type="InterPro" id="IPR004358">
    <property type="entry name" value="Sig_transdc_His_kin-like_C"/>
</dbReference>
<dbReference type="Gene3D" id="3.30.565.10">
    <property type="entry name" value="Histidine kinase-like ATPase, C-terminal domain"/>
    <property type="match status" value="1"/>
</dbReference>
<evidence type="ECO:0000259" key="7">
    <source>
        <dbReference type="PROSITE" id="PS50112"/>
    </source>
</evidence>
<dbReference type="InterPro" id="IPR013656">
    <property type="entry name" value="PAS_4"/>
</dbReference>